<dbReference type="AlphaFoldDB" id="A0A1U7PQ14"/>
<evidence type="ECO:0000313" key="4">
    <source>
        <dbReference type="Proteomes" id="UP000187550"/>
    </source>
</evidence>
<evidence type="ECO:0000313" key="3">
    <source>
        <dbReference type="EMBL" id="SIT91483.1"/>
    </source>
</evidence>
<keyword evidence="2" id="KW-1133">Transmembrane helix</keyword>
<dbReference type="EMBL" id="FTPL01000004">
    <property type="protein sequence ID" value="SIT91483.1"/>
    <property type="molecule type" value="Genomic_DNA"/>
</dbReference>
<accession>A0A1U7PQ14</accession>
<keyword evidence="1" id="KW-0175">Coiled coil</keyword>
<dbReference type="Proteomes" id="UP000187550">
    <property type="component" value="Unassembled WGS sequence"/>
</dbReference>
<proteinExistence type="predicted"/>
<feature type="transmembrane region" description="Helical" evidence="2">
    <location>
        <begin position="20"/>
        <end position="40"/>
    </location>
</feature>
<keyword evidence="4" id="KW-1185">Reference proteome</keyword>
<name>A0A1U7PQ14_9BACI</name>
<gene>
    <name evidence="3" type="ORF">SAMN05428946_2689</name>
</gene>
<organism evidence="3 4">
    <name type="scientific">Edaphobacillus lindanitolerans</name>
    <dbReference type="NCBI Taxonomy" id="550447"/>
    <lineage>
        <taxon>Bacteria</taxon>
        <taxon>Bacillati</taxon>
        <taxon>Bacillota</taxon>
        <taxon>Bacilli</taxon>
        <taxon>Bacillales</taxon>
        <taxon>Bacillaceae</taxon>
        <taxon>Edaphobacillus</taxon>
    </lineage>
</organism>
<keyword evidence="2" id="KW-0472">Membrane</keyword>
<feature type="coiled-coil region" evidence="1">
    <location>
        <begin position="82"/>
        <end position="109"/>
    </location>
</feature>
<dbReference type="RefSeq" id="WP_076759591.1">
    <property type="nucleotide sequence ID" value="NZ_FTPL01000004.1"/>
</dbReference>
<keyword evidence="2" id="KW-0812">Transmembrane</keyword>
<dbReference type="STRING" id="550447.SAMN05428946_2689"/>
<evidence type="ECO:0000256" key="1">
    <source>
        <dbReference type="SAM" id="Coils"/>
    </source>
</evidence>
<reference evidence="4" key="1">
    <citation type="submission" date="2017-01" db="EMBL/GenBank/DDBJ databases">
        <authorList>
            <person name="Varghese N."/>
            <person name="Submissions S."/>
        </authorList>
    </citation>
    <scope>NUCLEOTIDE SEQUENCE [LARGE SCALE GENOMIC DNA]</scope>
    <source>
        <strain evidence="4">MNA4</strain>
    </source>
</reference>
<sequence>MEDKKPGEELTYGVSPVRILNNTLAFIVVVFGLIGAALLFEGPYLIMFWMSIAIVCLAALVVSLHLRLKEVVSIGNENLSKMSKMEDNRNTLKAIVKERNREIDQLKRDVITTDAEKAILLHLYMENNHKPEKKVIEQALSIPNSEVESIDREDDV</sequence>
<feature type="transmembrane region" description="Helical" evidence="2">
    <location>
        <begin position="46"/>
        <end position="66"/>
    </location>
</feature>
<evidence type="ECO:0000256" key="2">
    <source>
        <dbReference type="SAM" id="Phobius"/>
    </source>
</evidence>
<protein>
    <submittedName>
        <fullName evidence="3">Uncharacterized protein</fullName>
    </submittedName>
</protein>